<dbReference type="RefSeq" id="WP_145143926.1">
    <property type="nucleotide sequence ID" value="NZ_VLKY01000011.1"/>
</dbReference>
<evidence type="ECO:0000256" key="2">
    <source>
        <dbReference type="ARBA" id="ARBA00023015"/>
    </source>
</evidence>
<dbReference type="AlphaFoldDB" id="A0A562Q772"/>
<comment type="similarity">
    <text evidence="1">Belongs to the LysR transcriptional regulatory family.</text>
</comment>
<evidence type="ECO:0000313" key="7">
    <source>
        <dbReference type="Proteomes" id="UP000316905"/>
    </source>
</evidence>
<evidence type="ECO:0000256" key="1">
    <source>
        <dbReference type="ARBA" id="ARBA00009437"/>
    </source>
</evidence>
<dbReference type="PRINTS" id="PR00039">
    <property type="entry name" value="HTHLYSR"/>
</dbReference>
<dbReference type="PROSITE" id="PS50931">
    <property type="entry name" value="HTH_LYSR"/>
    <property type="match status" value="1"/>
</dbReference>
<dbReference type="Pfam" id="PF00126">
    <property type="entry name" value="HTH_1"/>
    <property type="match status" value="1"/>
</dbReference>
<dbReference type="Proteomes" id="UP000316905">
    <property type="component" value="Unassembled WGS sequence"/>
</dbReference>
<dbReference type="PANTHER" id="PTHR30346:SF0">
    <property type="entry name" value="HCA OPERON TRANSCRIPTIONAL ACTIVATOR HCAR"/>
    <property type="match status" value="1"/>
</dbReference>
<gene>
    <name evidence="6" type="ORF">IQ22_03367</name>
</gene>
<dbReference type="InterPro" id="IPR000847">
    <property type="entry name" value="LysR_HTH_N"/>
</dbReference>
<name>A0A562Q772_9PSED</name>
<evidence type="ECO:0000256" key="4">
    <source>
        <dbReference type="ARBA" id="ARBA00023163"/>
    </source>
</evidence>
<dbReference type="GO" id="GO:0032993">
    <property type="term" value="C:protein-DNA complex"/>
    <property type="evidence" value="ECO:0007669"/>
    <property type="project" value="TreeGrafter"/>
</dbReference>
<reference evidence="6 7" key="1">
    <citation type="journal article" date="2015" name="Stand. Genomic Sci.">
        <title>Genomic Encyclopedia of Bacterial and Archaeal Type Strains, Phase III: the genomes of soil and plant-associated and newly described type strains.</title>
        <authorList>
            <person name="Whitman W.B."/>
            <person name="Woyke T."/>
            <person name="Klenk H.P."/>
            <person name="Zhou Y."/>
            <person name="Lilburn T.G."/>
            <person name="Beck B.J."/>
            <person name="De Vos P."/>
            <person name="Vandamme P."/>
            <person name="Eisen J.A."/>
            <person name="Garrity G."/>
            <person name="Hugenholtz P."/>
            <person name="Kyrpides N.C."/>
        </authorList>
    </citation>
    <scope>NUCLEOTIDE SEQUENCE [LARGE SCALE GENOMIC DNA]</scope>
    <source>
        <strain evidence="6 7">CGMCC 1.6858</strain>
    </source>
</reference>
<proteinExistence type="inferred from homology"/>
<keyword evidence="7" id="KW-1185">Reference proteome</keyword>
<dbReference type="Pfam" id="PF03466">
    <property type="entry name" value="LysR_substrate"/>
    <property type="match status" value="1"/>
</dbReference>
<dbReference type="InterPro" id="IPR005119">
    <property type="entry name" value="LysR_subst-bd"/>
</dbReference>
<dbReference type="EMBL" id="VLKY01000011">
    <property type="protein sequence ID" value="TWI52597.1"/>
    <property type="molecule type" value="Genomic_DNA"/>
</dbReference>
<evidence type="ECO:0000259" key="5">
    <source>
        <dbReference type="PROSITE" id="PS50931"/>
    </source>
</evidence>
<comment type="caution">
    <text evidence="6">The sequence shown here is derived from an EMBL/GenBank/DDBJ whole genome shotgun (WGS) entry which is preliminary data.</text>
</comment>
<dbReference type="Gene3D" id="1.10.10.10">
    <property type="entry name" value="Winged helix-like DNA-binding domain superfamily/Winged helix DNA-binding domain"/>
    <property type="match status" value="1"/>
</dbReference>
<accession>A0A562Q772</accession>
<protein>
    <submittedName>
        <fullName evidence="6">DNA-binding transcriptional LysR family regulator</fullName>
    </submittedName>
</protein>
<dbReference type="GO" id="GO:0003700">
    <property type="term" value="F:DNA-binding transcription factor activity"/>
    <property type="evidence" value="ECO:0007669"/>
    <property type="project" value="InterPro"/>
</dbReference>
<dbReference type="SUPFAM" id="SSF46785">
    <property type="entry name" value="Winged helix' DNA-binding domain"/>
    <property type="match status" value="1"/>
</dbReference>
<evidence type="ECO:0000256" key="3">
    <source>
        <dbReference type="ARBA" id="ARBA00023125"/>
    </source>
</evidence>
<dbReference type="GO" id="GO:0003677">
    <property type="term" value="F:DNA binding"/>
    <property type="evidence" value="ECO:0007669"/>
    <property type="project" value="UniProtKB-KW"/>
</dbReference>
<dbReference type="FunFam" id="1.10.10.10:FF:000001">
    <property type="entry name" value="LysR family transcriptional regulator"/>
    <property type="match status" value="1"/>
</dbReference>
<dbReference type="InterPro" id="IPR036388">
    <property type="entry name" value="WH-like_DNA-bd_sf"/>
</dbReference>
<dbReference type="SUPFAM" id="SSF53850">
    <property type="entry name" value="Periplasmic binding protein-like II"/>
    <property type="match status" value="1"/>
</dbReference>
<keyword evidence="4" id="KW-0804">Transcription</keyword>
<dbReference type="OrthoDB" id="5289754at2"/>
<dbReference type="Gene3D" id="3.40.190.10">
    <property type="entry name" value="Periplasmic binding protein-like II"/>
    <property type="match status" value="2"/>
</dbReference>
<dbReference type="InterPro" id="IPR036390">
    <property type="entry name" value="WH_DNA-bd_sf"/>
</dbReference>
<feature type="domain" description="HTH lysR-type" evidence="5">
    <location>
        <begin position="1"/>
        <end position="58"/>
    </location>
</feature>
<evidence type="ECO:0000313" key="6">
    <source>
        <dbReference type="EMBL" id="TWI52597.1"/>
    </source>
</evidence>
<keyword evidence="2" id="KW-0805">Transcription regulation</keyword>
<sequence>MDMRQLNYFIAVAEERHLGRAAERLHLSQPPLSRHIQALEAELGVQLFERTPKGMVLTQAGEVLLHDATNIRSLVKHAAQRAVRFGKGQVGLANVGVYGSSMFGPVPQVLARFRMTHPEVELALHPAQTPAQVLALRQGRVLLVFERLLPEETDIAVELVAREPLWLALNEDHPLAAYDRVDFLALRGQLLAVGSSPIATATAVDLCRRHGFEPRLTSPCTDIITATLQVAISSAMALVPESMTHVKFPGVVYRPLRVQGDAYMELHCFYLKNERSPLLSALLQTIREFRESAS</sequence>
<keyword evidence="3 6" id="KW-0238">DNA-binding</keyword>
<organism evidence="6 7">
    <name type="scientific">Pseudomonas duriflava</name>
    <dbReference type="NCBI Taxonomy" id="459528"/>
    <lineage>
        <taxon>Bacteria</taxon>
        <taxon>Pseudomonadati</taxon>
        <taxon>Pseudomonadota</taxon>
        <taxon>Gammaproteobacteria</taxon>
        <taxon>Pseudomonadales</taxon>
        <taxon>Pseudomonadaceae</taxon>
        <taxon>Pseudomonas</taxon>
    </lineage>
</organism>
<dbReference type="PANTHER" id="PTHR30346">
    <property type="entry name" value="TRANSCRIPTIONAL DUAL REGULATOR HCAR-RELATED"/>
    <property type="match status" value="1"/>
</dbReference>